<protein>
    <submittedName>
        <fullName evidence="1">Uncharacterized protein</fullName>
    </submittedName>
</protein>
<dbReference type="HOGENOM" id="CLU_2591010_0_0_1"/>
<dbReference type="EMBL" id="KI301779">
    <property type="protein sequence ID" value="ERZ94745.1"/>
    <property type="molecule type" value="Genomic_DNA"/>
</dbReference>
<accession>U9SUA7</accession>
<sequence length="80" mass="8886">MLPSVPLDVQNVTWSLSIVIDLKNVGKVAADVIAAIVNTPFSKRTFPMSFEGEKLTTFKIGYNREGTPSTDPQYQNLQEK</sequence>
<reference evidence="1" key="1">
    <citation type="submission" date="2013-07" db="EMBL/GenBank/DDBJ databases">
        <title>The genome of an arbuscular mycorrhizal fungus provides insights into the evolution of the oldest plant symbiosis.</title>
        <authorList>
            <consortium name="DOE Joint Genome Institute"/>
            <person name="Tisserant E."/>
            <person name="Malbreil M."/>
            <person name="Kuo A."/>
            <person name="Kohler A."/>
            <person name="Symeonidi A."/>
            <person name="Balestrini R."/>
            <person name="Charron P."/>
            <person name="Duensing N."/>
            <person name="Frei-dit-Frey N."/>
            <person name="Gianinazzi-Pearson V."/>
            <person name="Gilbert B."/>
            <person name="Handa Y."/>
            <person name="Hijri M."/>
            <person name="Kaul R."/>
            <person name="Kawaguchi M."/>
            <person name="Krajinski F."/>
            <person name="Lammers P."/>
            <person name="Lapierre D."/>
            <person name="Masclaux F.G."/>
            <person name="Murat C."/>
            <person name="Morin E."/>
            <person name="Ndikumana S."/>
            <person name="Pagni M."/>
            <person name="Petitpierre D."/>
            <person name="Requena N."/>
            <person name="Rosikiewicz P."/>
            <person name="Riley R."/>
            <person name="Saito K."/>
            <person name="San Clemente H."/>
            <person name="Shapiro H."/>
            <person name="van Tuinen D."/>
            <person name="Becard G."/>
            <person name="Bonfante P."/>
            <person name="Paszkowski U."/>
            <person name="Shachar-Hill Y."/>
            <person name="Young J.P."/>
            <person name="Sanders I.R."/>
            <person name="Henrissat B."/>
            <person name="Rensing S.A."/>
            <person name="Grigoriev I.V."/>
            <person name="Corradi N."/>
            <person name="Roux C."/>
            <person name="Martin F."/>
        </authorList>
    </citation>
    <scope>NUCLEOTIDE SEQUENCE</scope>
    <source>
        <strain evidence="1">DAOM 197198</strain>
    </source>
</reference>
<dbReference type="AlphaFoldDB" id="U9SUA7"/>
<proteinExistence type="predicted"/>
<name>U9SUA7_RHIID</name>
<gene>
    <name evidence="1" type="ORF">GLOINDRAFT_14314</name>
</gene>
<organism evidence="1">
    <name type="scientific">Rhizophagus irregularis (strain DAOM 181602 / DAOM 197198 / MUCL 43194)</name>
    <name type="common">Arbuscular mycorrhizal fungus</name>
    <name type="synonym">Glomus intraradices</name>
    <dbReference type="NCBI Taxonomy" id="747089"/>
    <lineage>
        <taxon>Eukaryota</taxon>
        <taxon>Fungi</taxon>
        <taxon>Fungi incertae sedis</taxon>
        <taxon>Mucoromycota</taxon>
        <taxon>Glomeromycotina</taxon>
        <taxon>Glomeromycetes</taxon>
        <taxon>Glomerales</taxon>
        <taxon>Glomeraceae</taxon>
        <taxon>Rhizophagus</taxon>
    </lineage>
</organism>
<evidence type="ECO:0000313" key="1">
    <source>
        <dbReference type="EMBL" id="ERZ94745.1"/>
    </source>
</evidence>